<proteinExistence type="predicted"/>
<accession>A0A4Y6EBI3</accession>
<name>A0A4Y6EBI3_9CAUD</name>
<gene>
    <name evidence="1" type="primary">54</name>
    <name evidence="1" type="ORF">SEA_FINNY_54</name>
</gene>
<organism evidence="1 2">
    <name type="scientific">Microbacterium phage Finny</name>
    <dbReference type="NCBI Taxonomy" id="2590878"/>
    <lineage>
        <taxon>Viruses</taxon>
        <taxon>Duplodnaviria</taxon>
        <taxon>Heunggongvirae</taxon>
        <taxon>Uroviricota</taxon>
        <taxon>Caudoviricetes</taxon>
        <taxon>Elerivirus</taxon>
        <taxon>Elerivirus eleri</taxon>
    </lineage>
</organism>
<dbReference type="EMBL" id="MK894432">
    <property type="protein sequence ID" value="QDF15782.1"/>
    <property type="molecule type" value="Genomic_DNA"/>
</dbReference>
<protein>
    <submittedName>
        <fullName evidence="1">Uncharacterized protein</fullName>
    </submittedName>
</protein>
<evidence type="ECO:0000313" key="1">
    <source>
        <dbReference type="EMBL" id="QDF15782.1"/>
    </source>
</evidence>
<sequence>MSNHTSKLTLSTETITDIDGFTSPAWIEAEGIRFYFHPTEHYYPGLYVEPYHNDTITEDSYWEFNPEQ</sequence>
<evidence type="ECO:0000313" key="2">
    <source>
        <dbReference type="Proteomes" id="UP000318855"/>
    </source>
</evidence>
<reference evidence="1 2" key="1">
    <citation type="submission" date="2019-05" db="EMBL/GenBank/DDBJ databases">
        <authorList>
            <person name="Lee T."/>
            <person name="Luka S."/>
            <person name="Cox F."/>
            <person name="Aguirre M."/>
            <person name="Andrews S."/>
            <person name="Bahr K."/>
            <person name="Ballard A."/>
            <person name="Bristerpostma M."/>
            <person name="Cabrera C."/>
            <person name="Dowell L."/>
            <person name="Kiker D."/>
            <person name="Lujan T."/>
            <person name="Murphy H."/>
            <person name="Ramirez A."/>
            <person name="Sandoval R."/>
            <person name="Underhill K."/>
            <person name="Edwards J.C."/>
            <person name="Edwards D.C."/>
            <person name="Garlena R.A."/>
            <person name="Russell D.A."/>
            <person name="Pope W.H."/>
            <person name="Jacobs-Sera D."/>
            <person name="Hatfull G.F."/>
        </authorList>
    </citation>
    <scope>NUCLEOTIDE SEQUENCE [LARGE SCALE GENOMIC DNA]</scope>
</reference>
<dbReference type="Proteomes" id="UP000318855">
    <property type="component" value="Segment"/>
</dbReference>